<keyword evidence="1" id="KW-0472">Membrane</keyword>
<accession>A0A1I2P0S5</accession>
<sequence length="121" mass="13838">MRSVLEAFCFLWMVLIVVIYNVSGVFLFRTRFREKVLMAVKIMFYIQMGMVGLLIISSEAFAEIKDVLFWTSVCLTFSLYTFVLPVGDEGPSDSHLWEESKRFGMPIFIVSAVVMAGFLLV</sequence>
<name>A0A1I2P0S5_9BACL</name>
<proteinExistence type="predicted"/>
<reference evidence="2 3" key="1">
    <citation type="submission" date="2016-10" db="EMBL/GenBank/DDBJ databases">
        <authorList>
            <person name="de Groot N.N."/>
        </authorList>
    </citation>
    <scope>NUCLEOTIDE SEQUENCE [LARGE SCALE GENOMIC DNA]</scope>
    <source>
        <strain evidence="2 3">DSM 44945</strain>
    </source>
</reference>
<evidence type="ECO:0000313" key="2">
    <source>
        <dbReference type="EMBL" id="SFG09263.1"/>
    </source>
</evidence>
<dbReference type="AlphaFoldDB" id="A0A1I2P0S5"/>
<dbReference type="STRING" id="201973.SAMN04488025_11525"/>
<keyword evidence="1" id="KW-0812">Transmembrane</keyword>
<feature type="transmembrane region" description="Helical" evidence="1">
    <location>
        <begin position="67"/>
        <end position="83"/>
    </location>
</feature>
<dbReference type="Proteomes" id="UP000198661">
    <property type="component" value="Unassembled WGS sequence"/>
</dbReference>
<feature type="transmembrane region" description="Helical" evidence="1">
    <location>
        <begin position="36"/>
        <end position="55"/>
    </location>
</feature>
<dbReference type="RefSeq" id="WP_092038423.1">
    <property type="nucleotide sequence ID" value="NZ_FOOK01000015.1"/>
</dbReference>
<organism evidence="2 3">
    <name type="scientific">Planifilum fulgidum</name>
    <dbReference type="NCBI Taxonomy" id="201973"/>
    <lineage>
        <taxon>Bacteria</taxon>
        <taxon>Bacillati</taxon>
        <taxon>Bacillota</taxon>
        <taxon>Bacilli</taxon>
        <taxon>Bacillales</taxon>
        <taxon>Thermoactinomycetaceae</taxon>
        <taxon>Planifilum</taxon>
    </lineage>
</organism>
<keyword evidence="3" id="KW-1185">Reference proteome</keyword>
<dbReference type="OrthoDB" id="9836268at2"/>
<dbReference type="EMBL" id="FOOK01000015">
    <property type="protein sequence ID" value="SFG09263.1"/>
    <property type="molecule type" value="Genomic_DNA"/>
</dbReference>
<keyword evidence="1" id="KW-1133">Transmembrane helix</keyword>
<gene>
    <name evidence="2" type="ORF">SAMN04488025_11525</name>
</gene>
<evidence type="ECO:0000313" key="3">
    <source>
        <dbReference type="Proteomes" id="UP000198661"/>
    </source>
</evidence>
<protein>
    <submittedName>
        <fullName evidence="2">Uncharacterized protein</fullName>
    </submittedName>
</protein>
<feature type="transmembrane region" description="Helical" evidence="1">
    <location>
        <begin position="103"/>
        <end position="120"/>
    </location>
</feature>
<evidence type="ECO:0000256" key="1">
    <source>
        <dbReference type="SAM" id="Phobius"/>
    </source>
</evidence>
<feature type="transmembrane region" description="Helical" evidence="1">
    <location>
        <begin position="7"/>
        <end position="30"/>
    </location>
</feature>